<proteinExistence type="predicted"/>
<dbReference type="InterPro" id="IPR046526">
    <property type="entry name" value="DUF6591"/>
</dbReference>
<keyword evidence="4" id="KW-1185">Reference proteome</keyword>
<evidence type="ECO:0000256" key="1">
    <source>
        <dbReference type="SAM" id="MobiDB-lite"/>
    </source>
</evidence>
<feature type="region of interest" description="Disordered" evidence="1">
    <location>
        <begin position="158"/>
        <end position="183"/>
    </location>
</feature>
<dbReference type="Proteomes" id="UP000323324">
    <property type="component" value="Unassembled WGS sequence"/>
</dbReference>
<accession>A0A8H2QIW5</accession>
<sequence length="260" mass="29610">MSILSCKKTVEVIPEKSISATDISIIGPGKEYIKVLDGDYKLKVENDKIYIPFKFELIKKYDGNNPQMGNLGLSPLDASNVAVRDVGYSFSPATMSDWSKVEDLLASDVGATTTISFEWDYFSDREKMAKIMKETNNFEITNTEIKDDLVRTNEELIRESNRNDEVEEEPKEEVASTSESNDKIDEALDSYEEYIDSYTKFLKKAQKGDNSAMAEYPAMMQKATDMQQKMDDMKNEFSAKQMSRLMKIVNKMNTAAMEMQ</sequence>
<evidence type="ECO:0000313" key="4">
    <source>
        <dbReference type="Proteomes" id="UP000323324"/>
    </source>
</evidence>
<gene>
    <name evidence="3" type="ORF">ES676_09765</name>
</gene>
<dbReference type="Pfam" id="PF20234">
    <property type="entry name" value="DUF6591"/>
    <property type="match status" value="1"/>
</dbReference>
<reference evidence="3 4" key="1">
    <citation type="submission" date="2019-08" db="EMBL/GenBank/DDBJ databases">
        <title>Genomes of Antarctic Bizionia species.</title>
        <authorList>
            <person name="Bowman J.P."/>
        </authorList>
    </citation>
    <scope>NUCLEOTIDE SEQUENCE [LARGE SCALE GENOMIC DNA]</scope>
    <source>
        <strain evidence="3 4">HFD</strain>
    </source>
</reference>
<feature type="domain" description="DUF6591" evidence="2">
    <location>
        <begin position="140"/>
        <end position="255"/>
    </location>
</feature>
<dbReference type="AlphaFoldDB" id="A0A8H2QIW5"/>
<comment type="caution">
    <text evidence="3">The sequence shown here is derived from an EMBL/GenBank/DDBJ whole genome shotgun (WGS) entry which is preliminary data.</text>
</comment>
<evidence type="ECO:0000259" key="2">
    <source>
        <dbReference type="Pfam" id="PF20234"/>
    </source>
</evidence>
<name>A0A8H2QIW5_9FLAO</name>
<protein>
    <recommendedName>
        <fullName evidence="2">DUF6591 domain-containing protein</fullName>
    </recommendedName>
</protein>
<dbReference type="EMBL" id="VSKM01000009">
    <property type="protein sequence ID" value="TYB73034.1"/>
    <property type="molecule type" value="Genomic_DNA"/>
</dbReference>
<organism evidence="3 4">
    <name type="scientific">Bizionia saleffrena</name>
    <dbReference type="NCBI Taxonomy" id="291189"/>
    <lineage>
        <taxon>Bacteria</taxon>
        <taxon>Pseudomonadati</taxon>
        <taxon>Bacteroidota</taxon>
        <taxon>Flavobacteriia</taxon>
        <taxon>Flavobacteriales</taxon>
        <taxon>Flavobacteriaceae</taxon>
        <taxon>Bizionia</taxon>
    </lineage>
</organism>
<dbReference type="RefSeq" id="WP_148370142.1">
    <property type="nucleotide sequence ID" value="NZ_VSKM01000009.1"/>
</dbReference>
<evidence type="ECO:0000313" key="3">
    <source>
        <dbReference type="EMBL" id="TYB73034.1"/>
    </source>
</evidence>